<dbReference type="HOGENOM" id="CLU_051160_0_0_11"/>
<name>E5XLY0_SEGRC</name>
<evidence type="ECO:0000256" key="1">
    <source>
        <dbReference type="ARBA" id="ARBA00006754"/>
    </source>
</evidence>
<dbReference type="EMBL" id="ACZI02000003">
    <property type="protein sequence ID" value="EFV14666.2"/>
    <property type="molecule type" value="Genomic_DNA"/>
</dbReference>
<dbReference type="PANTHER" id="PTHR33744:SF1">
    <property type="entry name" value="DNA-BINDING TRANSCRIPTIONAL ACTIVATOR ADER"/>
    <property type="match status" value="1"/>
</dbReference>
<accession>E5XLY0</accession>
<reference evidence="4 5" key="1">
    <citation type="journal article" date="2011" name="Stand. Genomic Sci.">
        <title>High quality draft genome sequence of Segniliparus rugosus CDC 945(T)= (ATCC BAA-974(T)).</title>
        <authorList>
            <person name="Earl A.M."/>
            <person name="Desjardins C.A."/>
            <person name="Fitzgerald M.G."/>
            <person name="Arachchi H.M."/>
            <person name="Zeng Q."/>
            <person name="Mehta T."/>
            <person name="Griggs A."/>
            <person name="Birren B.W."/>
            <person name="Toney N.C."/>
            <person name="Carr J."/>
            <person name="Posey J."/>
            <person name="Butler W.R."/>
        </authorList>
    </citation>
    <scope>NUCLEOTIDE SEQUENCE [LARGE SCALE GENOMIC DNA]</scope>
    <source>
        <strain evidence="5">ATCC BAA-974 / DSM 45345 / CCUG 50838 / CIP 108380 / JCM 13579 / CDC 945</strain>
    </source>
</reference>
<keyword evidence="5" id="KW-1185">Reference proteome</keyword>
<dbReference type="Pfam" id="PF17853">
    <property type="entry name" value="GGDEF_2"/>
    <property type="match status" value="1"/>
</dbReference>
<organism evidence="4 5">
    <name type="scientific">Segniliparus rugosus (strain ATCC BAA-974 / DSM 45345 / CCUG 50838 / CIP 108380 / JCM 13579 / CDC 945)</name>
    <dbReference type="NCBI Taxonomy" id="679197"/>
    <lineage>
        <taxon>Bacteria</taxon>
        <taxon>Bacillati</taxon>
        <taxon>Actinomycetota</taxon>
        <taxon>Actinomycetes</taxon>
        <taxon>Mycobacteriales</taxon>
        <taxon>Segniliparaceae</taxon>
        <taxon>Segniliparus</taxon>
    </lineage>
</organism>
<dbReference type="InterPro" id="IPR042070">
    <property type="entry name" value="PucR_C-HTH_sf"/>
</dbReference>
<gene>
    <name evidence="4" type="ORF">HMPREF9336_00499</name>
</gene>
<evidence type="ECO:0000313" key="5">
    <source>
        <dbReference type="Proteomes" id="UP000004816"/>
    </source>
</evidence>
<dbReference type="InterPro" id="IPR051448">
    <property type="entry name" value="CdaR-like_regulators"/>
</dbReference>
<dbReference type="InterPro" id="IPR041522">
    <property type="entry name" value="CdaR_GGDEF"/>
</dbReference>
<comment type="similarity">
    <text evidence="1">Belongs to the CdaR family.</text>
</comment>
<feature type="domain" description="CdaR GGDEF-like" evidence="3">
    <location>
        <begin position="192"/>
        <end position="298"/>
    </location>
</feature>
<dbReference type="Gene3D" id="1.10.10.2840">
    <property type="entry name" value="PucR C-terminal helix-turn-helix domain"/>
    <property type="match status" value="1"/>
</dbReference>
<dbReference type="STRING" id="679197.HMPREF9336_00499"/>
<dbReference type="Pfam" id="PF13556">
    <property type="entry name" value="HTH_30"/>
    <property type="match status" value="1"/>
</dbReference>
<dbReference type="OrthoDB" id="3663486at2"/>
<feature type="domain" description="PucR C-terminal helix-turn-helix" evidence="2">
    <location>
        <begin position="347"/>
        <end position="400"/>
    </location>
</feature>
<proteinExistence type="inferred from homology"/>
<evidence type="ECO:0000259" key="3">
    <source>
        <dbReference type="Pfam" id="PF17853"/>
    </source>
</evidence>
<dbReference type="eggNOG" id="COG2508">
    <property type="taxonomic scope" value="Bacteria"/>
</dbReference>
<sequence length="409" mass="44734">MDASWPAPSRRIQELMRQGALIALAPKQEWIEELNGATLSGERIRAVAEDPVLAESVRQSSLANLLHWASSNVQRPGERVPPNLAQGSLETARDMVRRGLDQTALDTYRTGQSVAWRRWMDICFGLTSDPGELHELLVLSERSIRTFVDDTIDAIVARMAVERDQLVRGSHADRLAAVTLLLEGAPIPPARAEAQLGYQLTGPHVAAVVWGAPTTPADQLEMAAEAFTKASGAARRLTVLASSAAIWLWLPVSAVPSSEQLAPHIAAVPDVRIGIGRPGRDLAGFRRSHLDAVATQRMLARLTSPHQVAHYDDIALVALLTSDSARADEFLRDTLGGLLTAERDIRDTVATYIREQCNTSRAAERLYTHRNTIIRRLARADELLPLPLPHNIVAVAAALEVVRWRGQPS</sequence>
<evidence type="ECO:0000259" key="2">
    <source>
        <dbReference type="Pfam" id="PF13556"/>
    </source>
</evidence>
<dbReference type="RefSeq" id="WP_021030613.1">
    <property type="nucleotide sequence ID" value="NZ_KI391954.1"/>
</dbReference>
<dbReference type="InterPro" id="IPR025736">
    <property type="entry name" value="PucR_C-HTH_dom"/>
</dbReference>
<comment type="caution">
    <text evidence="4">The sequence shown here is derived from an EMBL/GenBank/DDBJ whole genome shotgun (WGS) entry which is preliminary data.</text>
</comment>
<protein>
    <recommendedName>
        <fullName evidence="6">Transcriptional regulator</fullName>
    </recommendedName>
</protein>
<evidence type="ECO:0000313" key="4">
    <source>
        <dbReference type="EMBL" id="EFV14666.2"/>
    </source>
</evidence>
<evidence type="ECO:0008006" key="6">
    <source>
        <dbReference type="Google" id="ProtNLM"/>
    </source>
</evidence>
<dbReference type="AlphaFoldDB" id="E5XLY0"/>
<dbReference type="Proteomes" id="UP000004816">
    <property type="component" value="Unassembled WGS sequence"/>
</dbReference>
<dbReference type="PANTHER" id="PTHR33744">
    <property type="entry name" value="CARBOHYDRATE DIACID REGULATOR"/>
    <property type="match status" value="1"/>
</dbReference>